<evidence type="ECO:0000313" key="5">
    <source>
        <dbReference type="Proteomes" id="UP000039865"/>
    </source>
</evidence>
<evidence type="ECO:0000259" key="3">
    <source>
        <dbReference type="PROSITE" id="PS50112"/>
    </source>
</evidence>
<keyword evidence="1" id="KW-0175">Coiled coil</keyword>
<dbReference type="PANTHER" id="PTHR31600:SF2">
    <property type="entry name" value="GAMETE ENRICHED GENE 10 PROTEIN-RELATED"/>
    <property type="match status" value="1"/>
</dbReference>
<feature type="coiled-coil region" evidence="1">
    <location>
        <begin position="1173"/>
        <end position="1200"/>
    </location>
</feature>
<proteinExistence type="predicted"/>
<keyword evidence="2" id="KW-1133">Transmembrane helix</keyword>
<accession>A0A078ADQ6</accession>
<evidence type="ECO:0000313" key="4">
    <source>
        <dbReference type="EMBL" id="CDW79028.1"/>
    </source>
</evidence>
<dbReference type="InParanoid" id="A0A078ADQ6"/>
<dbReference type="InterPro" id="IPR000014">
    <property type="entry name" value="PAS"/>
</dbReference>
<dbReference type="EMBL" id="CCKQ01007626">
    <property type="protein sequence ID" value="CDW79028.1"/>
    <property type="molecule type" value="Genomic_DNA"/>
</dbReference>
<keyword evidence="5" id="KW-1185">Reference proteome</keyword>
<reference evidence="4 5" key="1">
    <citation type="submission" date="2014-06" db="EMBL/GenBank/DDBJ databases">
        <authorList>
            <person name="Swart Estienne"/>
        </authorList>
    </citation>
    <scope>NUCLEOTIDE SEQUENCE [LARGE SCALE GENOMIC DNA]</scope>
    <source>
        <strain evidence="4 5">130c</strain>
    </source>
</reference>
<sequence length="1533" mass="178607">MMNLDKKGFSIVFILSVITICSSVNIINIRQEEKLIVDVLNNEITDTYQLEKAIYLMLDLIFRKSNNHLTNEYDGLIHAFEMNEDLYAFGKNGYKKSHMQTQIINLQPMAYTSRLEQFYHDHIQSQLEYLNKKPEEELQNSDDPKKDIYNQKNQASMYFGNTTLNMLIDNTIPIIGINSANEISNTIVQETINHTLAESFNYESLNKQRLNELDQERSSGRNMIDKIRDKENKLKQEKIQFLADNLLVPFLRENPDNIQLMFLKCYLSLIHLKNRFICLTVITAIENLNQDQRYLDQIENKISQQYFLEICLAEQAKANDQMDSNYFLDFNLRINDYYDLLLSGSKLINQFWSLLNSQNSYKQILKLEKLSLKISEILRQVKQSISKIEQETPLMQVSEQVLFYTATFYQMALRDMYLSDYYFKQITQNRSLMAVQNIKGSFSNFDEISLAIVDGNFSNMGRLLYANKILLRHLGYKQEQVLQQTVHLLMPREIALVHDKFWNRFRDTGIPSILEQQRILFIKDRNGYAHPFNIFIKFIYHQKYGYTFLGIFKKQNKMIMTEIESPIRLSQIFFFITNYQGKITEISKSCEKLIGLNQQIFEHLSAFLEEGLHPHHFNPNLSISQLDFSKSPCVLINKAIIETSIVFRHTKELEFELDQETRSRVKSKIQVQIKIIKETYGQSDVTVYYFLFAVIKDPVMQTVKEGIFDKLFHKNHVNDEGFDSQDQYNKFTESMATRSLMSMNQNMNSQSISSCSMSAVSNGFDELKYLEDNIDYTKTPQSLLIVKLIFNTIILMIIALTAALLVLNQVQISQSISQISVVKVANQNMVLLSELSILTRNYININDGLEPGNSSYFSDRKKTVLQQSLDIIEEMRINQKLLEFKDKIKNNDGEQNSTIINSKNNNGQKLQQKLSFNYALNQYLVKCFDLYGFPSFQSKELSYLSKSTDATGIYDSTVYYIITNQNGDLRTMTQESALTQGQDINDKNIKFIEVNRIFMIVASCCILIGVIAALYFYSKIIDNQSKTLAFFSELEKDLIEFCIQGSLGFFQFLSNDNEEIIILDSEIINQRKNIRIKQLEQKLAEIQEQQRQKAILSNSTNPNALETSDVQLMQKKGREETKINLEEIKDEEDDQPTKYKKQMEKVFNTSVYSKAATQQVRTLNPHKSTHNLAEILQNQKTAAKNKFRELDKQIKKIDNDGDSHSNVSEKGKKYRIESDLKASTKTIKINSDDQTLNVFTVNNSQTDLKQIFMHWKFKKMAVYSVFFLTISAIFVSYFLIQYIIVEKVHVKMKDHTQHLSQLYQGQTCMNWFVSDLRETQIRNYSSFNPRSSDMYNECTQQAANFNLWLGSQTDNDEIISLNKKLSAENKICEIIFAEYQISKQNCQNIYQGIFQKSLYQVQIVFLHDTLQSQIQFTSNRGRDEKFLNQSMRDPIIIDMIDGKQQYLSKITTIVANTVHDALSADEKALHIQQLYVFGVYIFALIATLLILNCFVFVQMRKSIWNSKIIFKLLPIDELDISFKKRIQMFLFKP</sequence>
<keyword evidence="2" id="KW-0472">Membrane</keyword>
<protein>
    <submittedName>
        <fullName evidence="4">Pas domain s-box family protein</fullName>
    </submittedName>
</protein>
<dbReference type="PANTHER" id="PTHR31600">
    <property type="entry name" value="TINY MACROCYSTS PROTEIN B-RELATED"/>
    <property type="match status" value="1"/>
</dbReference>
<keyword evidence="2" id="KW-0812">Transmembrane</keyword>
<dbReference type="InterPro" id="IPR035965">
    <property type="entry name" value="PAS-like_dom_sf"/>
</dbReference>
<feature type="transmembrane region" description="Helical" evidence="2">
    <location>
        <begin position="1260"/>
        <end position="1285"/>
    </location>
</feature>
<organism evidence="4 5">
    <name type="scientific">Stylonychia lemnae</name>
    <name type="common">Ciliate</name>
    <dbReference type="NCBI Taxonomy" id="5949"/>
    <lineage>
        <taxon>Eukaryota</taxon>
        <taxon>Sar</taxon>
        <taxon>Alveolata</taxon>
        <taxon>Ciliophora</taxon>
        <taxon>Intramacronucleata</taxon>
        <taxon>Spirotrichea</taxon>
        <taxon>Stichotrichia</taxon>
        <taxon>Sporadotrichida</taxon>
        <taxon>Oxytrichidae</taxon>
        <taxon>Stylonychinae</taxon>
        <taxon>Stylonychia</taxon>
    </lineage>
</organism>
<evidence type="ECO:0000256" key="2">
    <source>
        <dbReference type="SAM" id="Phobius"/>
    </source>
</evidence>
<dbReference type="Proteomes" id="UP000039865">
    <property type="component" value="Unassembled WGS sequence"/>
</dbReference>
<dbReference type="SUPFAM" id="SSF55785">
    <property type="entry name" value="PYP-like sensor domain (PAS domain)"/>
    <property type="match status" value="1"/>
</dbReference>
<dbReference type="SMART" id="SM00091">
    <property type="entry name" value="PAS"/>
    <property type="match status" value="2"/>
</dbReference>
<feature type="domain" description="PAS" evidence="3">
    <location>
        <begin position="461"/>
        <end position="517"/>
    </location>
</feature>
<dbReference type="Gene3D" id="3.30.450.20">
    <property type="entry name" value="PAS domain"/>
    <property type="match status" value="1"/>
</dbReference>
<feature type="coiled-coil region" evidence="1">
    <location>
        <begin position="1069"/>
        <end position="1099"/>
    </location>
</feature>
<name>A0A078ADQ6_STYLE</name>
<feature type="transmembrane region" description="Helical" evidence="2">
    <location>
        <begin position="997"/>
        <end position="1017"/>
    </location>
</feature>
<dbReference type="OrthoDB" id="514414at2759"/>
<gene>
    <name evidence="4" type="primary">Contig3224.g3450</name>
    <name evidence="4" type="ORF">STYLEM_8013</name>
</gene>
<feature type="transmembrane region" description="Helical" evidence="2">
    <location>
        <begin position="1474"/>
        <end position="1497"/>
    </location>
</feature>
<dbReference type="InterPro" id="IPR052994">
    <property type="entry name" value="Tiny_macrocysts_regulators"/>
</dbReference>
<dbReference type="PROSITE" id="PS50112">
    <property type="entry name" value="PAS"/>
    <property type="match status" value="1"/>
</dbReference>
<evidence type="ECO:0000256" key="1">
    <source>
        <dbReference type="SAM" id="Coils"/>
    </source>
</evidence>